<dbReference type="Gene3D" id="1.50.10.10">
    <property type="match status" value="1"/>
</dbReference>
<dbReference type="RefSeq" id="WP_033503987.1">
    <property type="nucleotide sequence ID" value="NZ_CP011786.1"/>
</dbReference>
<dbReference type="PANTHER" id="PTHR34987:SF4">
    <property type="entry name" value="ALPHA-L-RHAMNOSIDASE C-TERMINAL DOMAIN-CONTAINING PROTEIN"/>
    <property type="match status" value="1"/>
</dbReference>
<dbReference type="Pfam" id="PF17389">
    <property type="entry name" value="Bac_rhamnosid6H"/>
    <property type="match status" value="1"/>
</dbReference>
<dbReference type="InterPro" id="IPR049164">
    <property type="entry name" value="Glyco_hydro_78_N"/>
</dbReference>
<reference evidence="4 5" key="1">
    <citation type="submission" date="2014-03" db="EMBL/GenBank/DDBJ databases">
        <title>Genomics of Bifidobacteria.</title>
        <authorList>
            <person name="Ventura M."/>
            <person name="Milani C."/>
            <person name="Lugli G.A."/>
        </authorList>
    </citation>
    <scope>NUCLEOTIDE SEQUENCE [LARGE SCALE GENOMIC DNA]</scope>
    <source>
        <strain evidence="4 5">DSM 22766</strain>
    </source>
</reference>
<dbReference type="Pfam" id="PF21104">
    <property type="entry name" value="Glyco_hydro_78_N"/>
    <property type="match status" value="1"/>
</dbReference>
<dbReference type="InterPro" id="IPR035396">
    <property type="entry name" value="Bac_rhamnosid6H"/>
</dbReference>
<comment type="caution">
    <text evidence="4">The sequence shown here is derived from an EMBL/GenBank/DDBJ whole genome shotgun (WGS) entry which is preliminary data.</text>
</comment>
<dbReference type="PATRIC" id="fig|1437605.7.peg.1092"/>
<feature type="compositionally biased region" description="Polar residues" evidence="1">
    <location>
        <begin position="43"/>
        <end position="64"/>
    </location>
</feature>
<dbReference type="InterPro" id="IPR012341">
    <property type="entry name" value="6hp_glycosidase-like_sf"/>
</dbReference>
<keyword evidence="5" id="KW-1185">Reference proteome</keyword>
<sequence>MGFTFQINNDVTFNHDERLLAKAEALRPKLRTGTMEPVGEGTLTANSESLGGVTVTTDTSTARQSKPMKRRNSLILDFGDHMVGHFSIHIESVGSPMDAPLTLRLKFAELPVELSQESSTYDGWLSKSWIQEETIHLDTLPVDLEMPRRYSFRYAEIKVVDTSPKWQAVFSDARVQTVSAVESMPRETVSDDPEIQRIYQVGCKTLQDCMQEVFEDGPKRDRRLWTGDLRLQALADYVTFNDTTLIKRCLYLFAGMNTTDGRISANVFVDPNTPDDTFLFDYGLFFISTLSDLMNHEQDMEVLHDLYPIAKKQMDVDLDLVGDDGELKLGDTPVFVDWSNDFDKTTAIHGILVYALRQFIDLTVKAGEDAQPYEAKLSALVQYAQDHLFDKERGLFASGPEHEFNIASQTWMVLARVLDNQGNHDLMTAAVRELFPVTGIATPYMYHHIVEALFIAGLKEEAIKLLKSYWGKMITLGADTYWEAFDPDQPEYSPYGSTLINSYCHAWSCTPVYLIKKYLPMGR</sequence>
<dbReference type="InterPro" id="IPR008928">
    <property type="entry name" value="6-hairpin_glycosidase_sf"/>
</dbReference>
<accession>A0A086Z2E5</accession>
<dbReference type="KEGG" id="bact:AB656_05330"/>
<organism evidence="4 5">
    <name type="scientific">Bifidobacterium actinocoloniiforme DSM 22766</name>
    <dbReference type="NCBI Taxonomy" id="1437605"/>
    <lineage>
        <taxon>Bacteria</taxon>
        <taxon>Bacillati</taxon>
        <taxon>Actinomycetota</taxon>
        <taxon>Actinomycetes</taxon>
        <taxon>Bifidobacteriales</taxon>
        <taxon>Bifidobacteriaceae</taxon>
        <taxon>Bifidobacterium</taxon>
    </lineage>
</organism>
<dbReference type="EMBL" id="JGYK01000001">
    <property type="protein sequence ID" value="KFI40695.1"/>
    <property type="molecule type" value="Genomic_DNA"/>
</dbReference>
<dbReference type="OrthoDB" id="9761045at2"/>
<dbReference type="eggNOG" id="COG3408">
    <property type="taxonomic scope" value="Bacteria"/>
</dbReference>
<evidence type="ECO:0000259" key="3">
    <source>
        <dbReference type="Pfam" id="PF21104"/>
    </source>
</evidence>
<dbReference type="GO" id="GO:0005975">
    <property type="term" value="P:carbohydrate metabolic process"/>
    <property type="evidence" value="ECO:0007669"/>
    <property type="project" value="InterPro"/>
</dbReference>
<dbReference type="Proteomes" id="UP000029015">
    <property type="component" value="Unassembled WGS sequence"/>
</dbReference>
<feature type="domain" description="Glycosyl hydrolase family 78 alpha-rhamnosidase N-terminal" evidence="3">
    <location>
        <begin position="55"/>
        <end position="176"/>
    </location>
</feature>
<evidence type="ECO:0000313" key="5">
    <source>
        <dbReference type="Proteomes" id="UP000029015"/>
    </source>
</evidence>
<dbReference type="AlphaFoldDB" id="A0A086Z2E5"/>
<proteinExistence type="predicted"/>
<evidence type="ECO:0000313" key="4">
    <source>
        <dbReference type="EMBL" id="KFI40695.1"/>
    </source>
</evidence>
<dbReference type="PANTHER" id="PTHR34987">
    <property type="entry name" value="C, PUTATIVE (AFU_ORTHOLOGUE AFUA_3G02880)-RELATED"/>
    <property type="match status" value="1"/>
</dbReference>
<protein>
    <submittedName>
        <fullName evidence="4">Putative alpha-L-rhamnosidase (Putative)</fullName>
    </submittedName>
</protein>
<evidence type="ECO:0000259" key="2">
    <source>
        <dbReference type="Pfam" id="PF17389"/>
    </source>
</evidence>
<feature type="region of interest" description="Disordered" evidence="1">
    <location>
        <begin position="33"/>
        <end position="66"/>
    </location>
</feature>
<dbReference type="SUPFAM" id="SSF48208">
    <property type="entry name" value="Six-hairpin glycosidases"/>
    <property type="match status" value="1"/>
</dbReference>
<gene>
    <name evidence="4" type="ORF">BACT_1399</name>
</gene>
<name>A0A086Z2E5_9BIFI</name>
<feature type="domain" description="Alpha-L-rhamnosidase six-hairpin glycosidase" evidence="2">
    <location>
        <begin position="190"/>
        <end position="517"/>
    </location>
</feature>
<evidence type="ECO:0000256" key="1">
    <source>
        <dbReference type="SAM" id="MobiDB-lite"/>
    </source>
</evidence>
<dbReference type="STRING" id="1437605.AB656_05330"/>